<organism evidence="2 3">
    <name type="scientific">Pyrococcus kukulkanii</name>
    <dbReference type="NCBI Taxonomy" id="1609559"/>
    <lineage>
        <taxon>Archaea</taxon>
        <taxon>Methanobacteriati</taxon>
        <taxon>Methanobacteriota</taxon>
        <taxon>Thermococci</taxon>
        <taxon>Thermococcales</taxon>
        <taxon>Thermococcaceae</taxon>
        <taxon>Pyrococcus</taxon>
    </lineage>
</organism>
<gene>
    <name evidence="2" type="ORF">P8X34_10325</name>
</gene>
<evidence type="ECO:0000313" key="2">
    <source>
        <dbReference type="EMBL" id="MFA4805119.1"/>
    </source>
</evidence>
<sequence length="73" mass="8078">MGWQEEFLSILHVVTTSVAVLFTLGAAVQYKHNPIIAKILLVGALVSAIVWALVEDELGHYTDPYATIRNNKK</sequence>
<feature type="transmembrane region" description="Helical" evidence="1">
    <location>
        <begin position="6"/>
        <end position="28"/>
    </location>
</feature>
<dbReference type="RefSeq" id="WP_372824465.1">
    <property type="nucleotide sequence ID" value="NZ_JARRIG010000007.1"/>
</dbReference>
<keyword evidence="3" id="KW-1185">Reference proteome</keyword>
<comment type="caution">
    <text evidence="2">The sequence shown here is derived from an EMBL/GenBank/DDBJ whole genome shotgun (WGS) entry which is preliminary data.</text>
</comment>
<evidence type="ECO:0000313" key="3">
    <source>
        <dbReference type="Proteomes" id="UP001571980"/>
    </source>
</evidence>
<dbReference type="Proteomes" id="UP001571980">
    <property type="component" value="Unassembled WGS sequence"/>
</dbReference>
<feature type="transmembrane region" description="Helical" evidence="1">
    <location>
        <begin position="35"/>
        <end position="54"/>
    </location>
</feature>
<keyword evidence="1" id="KW-0472">Membrane</keyword>
<dbReference type="EMBL" id="JARRIG010000007">
    <property type="protein sequence ID" value="MFA4805119.1"/>
    <property type="molecule type" value="Genomic_DNA"/>
</dbReference>
<protein>
    <submittedName>
        <fullName evidence="2">Uncharacterized protein</fullName>
    </submittedName>
</protein>
<keyword evidence="1" id="KW-0812">Transmembrane</keyword>
<reference evidence="2 3" key="1">
    <citation type="submission" date="2023-03" db="EMBL/GenBank/DDBJ databases">
        <title>Speciation in Pyrococcus: adaptation to high temperature as a mechanism.</title>
        <authorList>
            <person name="Gu J."/>
        </authorList>
    </citation>
    <scope>NUCLEOTIDE SEQUENCE [LARGE SCALE GENOMIC DNA]</scope>
    <source>
        <strain evidence="2 3">LMOA34</strain>
    </source>
</reference>
<keyword evidence="1" id="KW-1133">Transmembrane helix</keyword>
<accession>A0ABV4T918</accession>
<proteinExistence type="predicted"/>
<name>A0ABV4T918_9EURY</name>
<evidence type="ECO:0000256" key="1">
    <source>
        <dbReference type="SAM" id="Phobius"/>
    </source>
</evidence>